<sequence length="292" mass="30326">DKNRIYVNYSAIEGSASQSWADDNVFDINPVYNNPSNLDYSLSNLSPVIGQGTSSFESFSAPSIDILGAARPSSNPDMGAYENTLTSSSAPLPVTGLTGTAKTNSAYLSWSAVKSSLASTSNAENIKYLIYQGGSQVGTSTTTSYTVTALTNGEIYTFGVAAQDTSSSLTGAPSGAVSVTPVYSGPYWYVAASGGTAAGTNNSDLGSRTVPLNHMSSAIESAAAGDTIVMMKGTHTGSNNRGIDWNASKSLVIMGDPDYVADSTIIDAGARDRHFKFDSGEDTTYQVIGLTL</sequence>
<reference evidence="2" key="1">
    <citation type="submission" date="2018-05" db="EMBL/GenBank/DDBJ databases">
        <authorList>
            <person name="Lanie J.A."/>
            <person name="Ng W.-L."/>
            <person name="Kazmierczak K.M."/>
            <person name="Andrzejewski T.M."/>
            <person name="Davidsen T.M."/>
            <person name="Wayne K.J."/>
            <person name="Tettelin H."/>
            <person name="Glass J.I."/>
            <person name="Rusch D."/>
            <person name="Podicherti R."/>
            <person name="Tsui H.-C.T."/>
            <person name="Winkler M.E."/>
        </authorList>
    </citation>
    <scope>NUCLEOTIDE SEQUENCE</scope>
</reference>
<dbReference type="InterPro" id="IPR003961">
    <property type="entry name" value="FN3_dom"/>
</dbReference>
<proteinExistence type="predicted"/>
<organism evidence="2">
    <name type="scientific">marine metagenome</name>
    <dbReference type="NCBI Taxonomy" id="408172"/>
    <lineage>
        <taxon>unclassified sequences</taxon>
        <taxon>metagenomes</taxon>
        <taxon>ecological metagenomes</taxon>
    </lineage>
</organism>
<dbReference type="SMART" id="SM00060">
    <property type="entry name" value="FN3"/>
    <property type="match status" value="1"/>
</dbReference>
<dbReference type="AlphaFoldDB" id="A0A382UI37"/>
<dbReference type="SUPFAM" id="SSF51126">
    <property type="entry name" value="Pectin lyase-like"/>
    <property type="match status" value="1"/>
</dbReference>
<feature type="domain" description="Fibronectin type-III" evidence="1">
    <location>
        <begin position="90"/>
        <end position="185"/>
    </location>
</feature>
<gene>
    <name evidence="2" type="ORF">METZ01_LOCUS386808</name>
</gene>
<feature type="non-terminal residue" evidence="2">
    <location>
        <position position="292"/>
    </location>
</feature>
<dbReference type="InterPro" id="IPR059226">
    <property type="entry name" value="Choice_anch_Q_dom"/>
</dbReference>
<protein>
    <recommendedName>
        <fullName evidence="1">Fibronectin type-III domain-containing protein</fullName>
    </recommendedName>
</protein>
<dbReference type="InterPro" id="IPR012334">
    <property type="entry name" value="Pectin_lyas_fold"/>
</dbReference>
<dbReference type="InterPro" id="IPR013783">
    <property type="entry name" value="Ig-like_fold"/>
</dbReference>
<dbReference type="InterPro" id="IPR036116">
    <property type="entry name" value="FN3_sf"/>
</dbReference>
<dbReference type="PROSITE" id="PS50853">
    <property type="entry name" value="FN3"/>
    <property type="match status" value="1"/>
</dbReference>
<name>A0A382UI37_9ZZZZ</name>
<dbReference type="NCBIfam" id="NF041518">
    <property type="entry name" value="choice_anch_Q"/>
    <property type="match status" value="1"/>
</dbReference>
<dbReference type="SUPFAM" id="SSF49265">
    <property type="entry name" value="Fibronectin type III"/>
    <property type="match status" value="1"/>
</dbReference>
<dbReference type="InterPro" id="IPR011050">
    <property type="entry name" value="Pectin_lyase_fold/virulence"/>
</dbReference>
<evidence type="ECO:0000259" key="1">
    <source>
        <dbReference type="PROSITE" id="PS50853"/>
    </source>
</evidence>
<evidence type="ECO:0000313" key="2">
    <source>
        <dbReference type="EMBL" id="SVD33954.1"/>
    </source>
</evidence>
<dbReference type="Gene3D" id="2.160.20.10">
    <property type="entry name" value="Single-stranded right-handed beta-helix, Pectin lyase-like"/>
    <property type="match status" value="1"/>
</dbReference>
<feature type="non-terminal residue" evidence="2">
    <location>
        <position position="1"/>
    </location>
</feature>
<accession>A0A382UI37</accession>
<dbReference type="EMBL" id="UINC01144441">
    <property type="protein sequence ID" value="SVD33954.1"/>
    <property type="molecule type" value="Genomic_DNA"/>
</dbReference>
<dbReference type="Gene3D" id="2.60.40.10">
    <property type="entry name" value="Immunoglobulins"/>
    <property type="match status" value="1"/>
</dbReference>